<dbReference type="EMBL" id="CP065956">
    <property type="protein sequence ID" value="QSR86938.1"/>
    <property type="molecule type" value="Genomic_DNA"/>
</dbReference>
<dbReference type="InterPro" id="IPR000307">
    <property type="entry name" value="Ribosomal_bS16"/>
</dbReference>
<dbReference type="HAMAP" id="MF_00385">
    <property type="entry name" value="Ribosomal_bS16"/>
    <property type="match status" value="1"/>
</dbReference>
<keyword evidence="1 3" id="KW-0689">Ribosomal protein</keyword>
<dbReference type="PANTHER" id="PTHR12919:SF20">
    <property type="entry name" value="SMALL RIBOSOMAL SUBUNIT PROTEIN BS16M"/>
    <property type="match status" value="1"/>
</dbReference>
<reference evidence="4 5" key="1">
    <citation type="submission" date="2020-12" db="EMBL/GenBank/DDBJ databases">
        <authorList>
            <person name="Awala S.I."/>
            <person name="Gwak J.-H."/>
            <person name="Kim S.-J."/>
            <person name="Rhee S.-K."/>
        </authorList>
    </citation>
    <scope>NUCLEOTIDE SEQUENCE [LARGE SCALE GENOMIC DNA]</scope>
    <source>
        <strain evidence="4 5">IT5</strain>
    </source>
</reference>
<dbReference type="Gene3D" id="3.30.1320.10">
    <property type="match status" value="1"/>
</dbReference>
<sequence>MAVVIRLRREGKKGRPQYRIVVADKRWPVNGKYIEEVGFYDPMVEAPQGYRLKLERVSYWLKQGAKPTETVDQIIKKVSKLENKGN</sequence>
<dbReference type="InterPro" id="IPR023803">
    <property type="entry name" value="Ribosomal_bS16_dom_sf"/>
</dbReference>
<dbReference type="NCBIfam" id="TIGR00002">
    <property type="entry name" value="S16"/>
    <property type="match status" value="1"/>
</dbReference>
<dbReference type="Pfam" id="PF00886">
    <property type="entry name" value="Ribosomal_S16"/>
    <property type="match status" value="1"/>
</dbReference>
<accession>A0ABX7PW35</accession>
<dbReference type="GO" id="GO:0005840">
    <property type="term" value="C:ribosome"/>
    <property type="evidence" value="ECO:0007669"/>
    <property type="project" value="UniProtKB-KW"/>
</dbReference>
<keyword evidence="5" id="KW-1185">Reference proteome</keyword>
<gene>
    <name evidence="3 4" type="primary">rpsP</name>
    <name evidence="4" type="ORF">EM20IM_00760</name>
</gene>
<dbReference type="PANTHER" id="PTHR12919">
    <property type="entry name" value="30S RIBOSOMAL PROTEIN S16"/>
    <property type="match status" value="1"/>
</dbReference>
<comment type="similarity">
    <text evidence="3">Belongs to the bacterial ribosomal protein bS16 family.</text>
</comment>
<evidence type="ECO:0000256" key="3">
    <source>
        <dbReference type="HAMAP-Rule" id="MF_00385"/>
    </source>
</evidence>
<evidence type="ECO:0000256" key="2">
    <source>
        <dbReference type="ARBA" id="ARBA00023274"/>
    </source>
</evidence>
<evidence type="ECO:0000313" key="4">
    <source>
        <dbReference type="EMBL" id="QSR86938.1"/>
    </source>
</evidence>
<name>A0ABX7PW35_9BACT</name>
<dbReference type="RefSeq" id="WP_206847390.1">
    <property type="nucleotide sequence ID" value="NZ_CP065956.1"/>
</dbReference>
<evidence type="ECO:0000313" key="5">
    <source>
        <dbReference type="Proteomes" id="UP000663088"/>
    </source>
</evidence>
<evidence type="ECO:0000256" key="1">
    <source>
        <dbReference type="ARBA" id="ARBA00022980"/>
    </source>
</evidence>
<dbReference type="Proteomes" id="UP000663088">
    <property type="component" value="Chromosome"/>
</dbReference>
<keyword evidence="2 3" id="KW-0687">Ribonucleoprotein</keyword>
<organism evidence="4 5">
    <name type="scientific">Candidatus Methylacidiphilum infernorum</name>
    <dbReference type="NCBI Taxonomy" id="511746"/>
    <lineage>
        <taxon>Bacteria</taxon>
        <taxon>Pseudomonadati</taxon>
        <taxon>Verrucomicrobiota</taxon>
        <taxon>Methylacidiphilae</taxon>
        <taxon>Methylacidiphilales</taxon>
        <taxon>Methylacidiphilaceae</taxon>
        <taxon>Methylacidiphilum (ex Ratnadevi et al. 2023)</taxon>
    </lineage>
</organism>
<protein>
    <recommendedName>
        <fullName evidence="3">Small ribosomal subunit protein bS16</fullName>
    </recommendedName>
</protein>
<proteinExistence type="inferred from homology"/>
<dbReference type="SUPFAM" id="SSF54565">
    <property type="entry name" value="Ribosomal protein S16"/>
    <property type="match status" value="1"/>
</dbReference>